<dbReference type="InterPro" id="IPR003959">
    <property type="entry name" value="ATPase_AAA_core"/>
</dbReference>
<evidence type="ECO:0000313" key="4">
    <source>
        <dbReference type="Proteomes" id="UP000290900"/>
    </source>
</evidence>
<keyword evidence="1" id="KW-0175">Coiled coil</keyword>
<dbReference type="Gene3D" id="3.40.50.300">
    <property type="entry name" value="P-loop containing nucleotide triphosphate hydrolases"/>
    <property type="match status" value="1"/>
</dbReference>
<dbReference type="PANTHER" id="PTHR23389:SF21">
    <property type="entry name" value="ATPASE FAMILY AAA DOMAIN-CONTAINING PROTEIN 5"/>
    <property type="match status" value="1"/>
</dbReference>
<dbReference type="InParanoid" id="A0A448YRE5"/>
<gene>
    <name evidence="3" type="ORF">BRENAR_LOCUS4209</name>
</gene>
<keyword evidence="4" id="KW-1185">Reference proteome</keyword>
<dbReference type="EMBL" id="CAACVR010000045">
    <property type="protein sequence ID" value="VEU23479.1"/>
    <property type="molecule type" value="Genomic_DNA"/>
</dbReference>
<dbReference type="Pfam" id="PF00004">
    <property type="entry name" value="AAA"/>
    <property type="match status" value="1"/>
</dbReference>
<proteinExistence type="predicted"/>
<dbReference type="OrthoDB" id="10064318at2759"/>
<dbReference type="GO" id="GO:0016887">
    <property type="term" value="F:ATP hydrolysis activity"/>
    <property type="evidence" value="ECO:0007669"/>
    <property type="project" value="InterPro"/>
</dbReference>
<dbReference type="Proteomes" id="UP000290900">
    <property type="component" value="Unassembled WGS sequence"/>
</dbReference>
<evidence type="ECO:0000313" key="3">
    <source>
        <dbReference type="EMBL" id="VEU23479.1"/>
    </source>
</evidence>
<dbReference type="GO" id="GO:0005524">
    <property type="term" value="F:ATP binding"/>
    <property type="evidence" value="ECO:0007669"/>
    <property type="project" value="InterPro"/>
</dbReference>
<dbReference type="STRING" id="13370.A0A448YRE5"/>
<dbReference type="InterPro" id="IPR003593">
    <property type="entry name" value="AAA+_ATPase"/>
</dbReference>
<dbReference type="InterPro" id="IPR027417">
    <property type="entry name" value="P-loop_NTPase"/>
</dbReference>
<feature type="coiled-coil region" evidence="1">
    <location>
        <begin position="38"/>
        <end position="65"/>
    </location>
</feature>
<dbReference type="AlphaFoldDB" id="A0A448YRE5"/>
<feature type="domain" description="AAA+ ATPase" evidence="2">
    <location>
        <begin position="401"/>
        <end position="528"/>
    </location>
</feature>
<protein>
    <submittedName>
        <fullName evidence="3">DEKNAAC104457</fullName>
    </submittedName>
</protein>
<dbReference type="GO" id="GO:0061860">
    <property type="term" value="F:DNA clamp unloader activity"/>
    <property type="evidence" value="ECO:0007669"/>
    <property type="project" value="TreeGrafter"/>
</dbReference>
<accession>A0A448YRE5</accession>
<dbReference type="GO" id="GO:0003677">
    <property type="term" value="F:DNA binding"/>
    <property type="evidence" value="ECO:0007669"/>
    <property type="project" value="TreeGrafter"/>
</dbReference>
<dbReference type="SUPFAM" id="SSF52540">
    <property type="entry name" value="P-loop containing nucleoside triphosphate hydrolases"/>
    <property type="match status" value="1"/>
</dbReference>
<dbReference type="SMART" id="SM00382">
    <property type="entry name" value="AAA"/>
    <property type="match status" value="1"/>
</dbReference>
<dbReference type="GO" id="GO:0005634">
    <property type="term" value="C:nucleus"/>
    <property type="evidence" value="ECO:0007669"/>
    <property type="project" value="TreeGrafter"/>
</dbReference>
<evidence type="ECO:0000256" key="1">
    <source>
        <dbReference type="SAM" id="Coils"/>
    </source>
</evidence>
<evidence type="ECO:0000259" key="2">
    <source>
        <dbReference type="SMART" id="SM00382"/>
    </source>
</evidence>
<organism evidence="3 4">
    <name type="scientific">Brettanomyces naardenensis</name>
    <name type="common">Yeast</name>
    <dbReference type="NCBI Taxonomy" id="13370"/>
    <lineage>
        <taxon>Eukaryota</taxon>
        <taxon>Fungi</taxon>
        <taxon>Dikarya</taxon>
        <taxon>Ascomycota</taxon>
        <taxon>Saccharomycotina</taxon>
        <taxon>Pichiomycetes</taxon>
        <taxon>Pichiales</taxon>
        <taxon>Pichiaceae</taxon>
        <taxon>Brettanomyces</taxon>
    </lineage>
</organism>
<reference evidence="3 4" key="1">
    <citation type="submission" date="2018-12" db="EMBL/GenBank/DDBJ databases">
        <authorList>
            <person name="Tiukova I."/>
            <person name="Dainat J."/>
        </authorList>
    </citation>
    <scope>NUCLEOTIDE SEQUENCE [LARGE SCALE GENOMIC DNA]</scope>
</reference>
<sequence>MDRFLQRSVPVKRVGINHSSIHEGKDHGRVQTPAAFLRDAKQKDKKKLDDRRQDIEQAYVDLSSDEERFTTAPTVRMDPLQVVPAGQRASIKSILMPQRHRKRYTVSFRVNPSRMAHILDQPVVILDEDDIPKEAKKVSLKNGRFEFPERKPEVGKADDITRAVIILDGEDGAPGKPSKSATEMFFKEVSDRFAQIERNPVRKRVRKHMDLPLLKKDSFLVEDKAERKCLERAWRRPLLTNLVKRKGTRPPPPPPQVFSAQNHMEFYRRYREAEPSILEDNYDMVCYPDGDIEEELMHEFEGDSRLERFIGREKSLRNDSRSQWCDLFRPRTHRDILQNKTVRDSMQIWLADAFRRLKKVDRAKRMEMLKRIPKQHTDNEMADFIVYDDDESMDNKNNVAFVPSLIISGPTGCGKTAAVYATVKEELHGHVFELNSSQPRGKRDISFHLKQIGTTQIVNHGVDSVKDNTVILFDDVDLIDDEESDKEFWAGVTELLVYTYRPVIFTTSDLRLIPKRIVDESTVLSFEDVKEEDLNGYLKMISICRGFKFDSEIFRKVERGGLRGSLMQLQLFSYQFESLKEGLVEVRRYQQERECIESVRMRDFHADMDYFMGTINDSAISTVSTDRFNAVEFYSLQYFVNGSRSRCLRYGGADDYLETNPGSSFSRLSNSQMASEIIPFAKSMARKELERIQKADLSVRRRFDIDPAELFNDL</sequence>
<name>A0A448YRE5_BRENA</name>
<dbReference type="PANTHER" id="PTHR23389">
    <property type="entry name" value="CHROMOSOME TRANSMISSION FIDELITY FACTOR 18"/>
    <property type="match status" value="1"/>
</dbReference>